<comment type="caution">
    <text evidence="3">The sequence shown here is derived from an EMBL/GenBank/DDBJ whole genome shotgun (WGS) entry which is preliminary data.</text>
</comment>
<dbReference type="CDD" id="cd01043">
    <property type="entry name" value="DPS"/>
    <property type="match status" value="1"/>
</dbReference>
<dbReference type="GO" id="GO:0016722">
    <property type="term" value="F:oxidoreductase activity, acting on metal ions"/>
    <property type="evidence" value="ECO:0007669"/>
    <property type="project" value="InterPro"/>
</dbReference>
<dbReference type="PANTHER" id="PTHR42932:SF1">
    <property type="entry name" value="GENERAL STRESS PROTEIN 20U"/>
    <property type="match status" value="1"/>
</dbReference>
<proteinExistence type="inferred from homology"/>
<dbReference type="InterPro" id="IPR008331">
    <property type="entry name" value="Ferritin_DPS_dom"/>
</dbReference>
<dbReference type="AlphaFoldDB" id="A0AAE3L2D6"/>
<evidence type="ECO:0000313" key="3">
    <source>
        <dbReference type="EMBL" id="MCR1898319.1"/>
    </source>
</evidence>
<evidence type="ECO:0000313" key="4">
    <source>
        <dbReference type="Proteomes" id="UP001205748"/>
    </source>
</evidence>
<dbReference type="PROSITE" id="PS00818">
    <property type="entry name" value="DPS_1"/>
    <property type="match status" value="1"/>
</dbReference>
<dbReference type="InterPro" id="IPR009078">
    <property type="entry name" value="Ferritin-like_SF"/>
</dbReference>
<dbReference type="InterPro" id="IPR012347">
    <property type="entry name" value="Ferritin-like"/>
</dbReference>
<dbReference type="Proteomes" id="UP001205748">
    <property type="component" value="Unassembled WGS sequence"/>
</dbReference>
<dbReference type="PANTHER" id="PTHR42932">
    <property type="entry name" value="GENERAL STRESS PROTEIN 20U"/>
    <property type="match status" value="1"/>
</dbReference>
<name>A0AAE3L2D6_9FIRM</name>
<organism evidence="3 4">
    <name type="scientific">Irregularibacter muris</name>
    <dbReference type="NCBI Taxonomy" id="1796619"/>
    <lineage>
        <taxon>Bacteria</taxon>
        <taxon>Bacillati</taxon>
        <taxon>Bacillota</taxon>
        <taxon>Clostridia</taxon>
        <taxon>Eubacteriales</taxon>
        <taxon>Eubacteriaceae</taxon>
        <taxon>Irregularibacter</taxon>
    </lineage>
</organism>
<protein>
    <submittedName>
        <fullName evidence="3">DNA starvation/stationary phase protection protein</fullName>
    </submittedName>
</protein>
<feature type="domain" description="Ferritin/DPS" evidence="2">
    <location>
        <begin position="4"/>
        <end position="143"/>
    </location>
</feature>
<dbReference type="Gene3D" id="1.20.1260.10">
    <property type="match status" value="1"/>
</dbReference>
<gene>
    <name evidence="3" type="ORF">NSA47_04860</name>
</gene>
<accession>A0AAE3L2D6</accession>
<evidence type="ECO:0000256" key="1">
    <source>
        <dbReference type="ARBA" id="ARBA00009497"/>
    </source>
</evidence>
<dbReference type="PIRSF" id="PIRSF005900">
    <property type="entry name" value="Dps"/>
    <property type="match status" value="1"/>
</dbReference>
<comment type="similarity">
    <text evidence="1">Belongs to the Dps family.</text>
</comment>
<reference evidence="3" key="1">
    <citation type="submission" date="2022-07" db="EMBL/GenBank/DDBJ databases">
        <title>Enhanced cultured diversity of the mouse gut microbiota enables custom-made synthetic communities.</title>
        <authorList>
            <person name="Afrizal A."/>
        </authorList>
    </citation>
    <scope>NUCLEOTIDE SEQUENCE</scope>
    <source>
        <strain evidence="3">DSM 28593</strain>
    </source>
</reference>
<dbReference type="GO" id="GO:0008199">
    <property type="term" value="F:ferric iron binding"/>
    <property type="evidence" value="ECO:0007669"/>
    <property type="project" value="InterPro"/>
</dbReference>
<keyword evidence="4" id="KW-1185">Reference proteome</keyword>
<dbReference type="InterPro" id="IPR023188">
    <property type="entry name" value="DPS_DNA-bd_CS"/>
</dbReference>
<sequence length="143" mass="16739">MYGKLNQYLSNLAVLNVKLHNLHWNVVGLEFVQVHEFTESLYDDFFEKYDAVAELMKMREENPLVTMEDYLKNSSINELKENKFSPAEVLEIVKDDLSKMRDLAIEIRNLADEANDFVIVGEFEGHVADYDKNLWFLKAMLTK</sequence>
<dbReference type="Pfam" id="PF00210">
    <property type="entry name" value="Ferritin"/>
    <property type="match status" value="1"/>
</dbReference>
<dbReference type="RefSeq" id="WP_257529790.1">
    <property type="nucleotide sequence ID" value="NZ_JANKAS010000003.1"/>
</dbReference>
<dbReference type="SUPFAM" id="SSF47240">
    <property type="entry name" value="Ferritin-like"/>
    <property type="match status" value="1"/>
</dbReference>
<evidence type="ECO:0000259" key="2">
    <source>
        <dbReference type="Pfam" id="PF00210"/>
    </source>
</evidence>
<dbReference type="EMBL" id="JANKAS010000003">
    <property type="protein sequence ID" value="MCR1898319.1"/>
    <property type="molecule type" value="Genomic_DNA"/>
</dbReference>
<dbReference type="InterPro" id="IPR002177">
    <property type="entry name" value="DPS_DNA-bd"/>
</dbReference>